<dbReference type="GeneTree" id="ENSGT01150000286946"/>
<evidence type="ECO:0000313" key="2">
    <source>
        <dbReference type="Proteomes" id="UP000291022"/>
    </source>
</evidence>
<sequence>MVHHINKIKDKNHMTLSIDAEKAFGKVQHVFMIKTLHKVGIEGIYIKKIKAIYESPRANIILNRENLRAFSLHQARNRDVPSHHCYLT</sequence>
<accession>A0A452S1C1</accession>
<dbReference type="Ensembl" id="ENSUAMT00000028666.1">
    <property type="protein sequence ID" value="ENSUAMP00000025689.1"/>
    <property type="gene ID" value="ENSUAMG00000019960.1"/>
</dbReference>
<reference evidence="1" key="2">
    <citation type="submission" date="2025-08" db="UniProtKB">
        <authorList>
            <consortium name="Ensembl"/>
        </authorList>
    </citation>
    <scope>IDENTIFICATION</scope>
</reference>
<organism evidence="1 2">
    <name type="scientific">Ursus americanus</name>
    <name type="common">American black bear</name>
    <name type="synonym">Euarctos americanus</name>
    <dbReference type="NCBI Taxonomy" id="9643"/>
    <lineage>
        <taxon>Eukaryota</taxon>
        <taxon>Metazoa</taxon>
        <taxon>Chordata</taxon>
        <taxon>Craniata</taxon>
        <taxon>Vertebrata</taxon>
        <taxon>Euteleostomi</taxon>
        <taxon>Mammalia</taxon>
        <taxon>Eutheria</taxon>
        <taxon>Laurasiatheria</taxon>
        <taxon>Carnivora</taxon>
        <taxon>Caniformia</taxon>
        <taxon>Ursidae</taxon>
        <taxon>Ursus</taxon>
    </lineage>
</organism>
<dbReference type="Proteomes" id="UP000291022">
    <property type="component" value="Unassembled WGS sequence"/>
</dbReference>
<name>A0A452S1C1_URSAM</name>
<reference evidence="2" key="1">
    <citation type="submission" date="2016-06" db="EMBL/GenBank/DDBJ databases">
        <title>De novo assembly and RNA-Seq shows season-dependent expression and editing in black bear kidneys.</title>
        <authorList>
            <person name="Korstanje R."/>
            <person name="Srivastava A."/>
            <person name="Sarsani V.K."/>
            <person name="Sheehan S.M."/>
            <person name="Seger R.L."/>
            <person name="Barter M.E."/>
            <person name="Lindqvist C."/>
            <person name="Brody L.C."/>
            <person name="Mullikin J.C."/>
        </authorList>
    </citation>
    <scope>NUCLEOTIDE SEQUENCE [LARGE SCALE GENOMIC DNA]</scope>
</reference>
<proteinExistence type="predicted"/>
<reference evidence="1" key="3">
    <citation type="submission" date="2025-09" db="UniProtKB">
        <authorList>
            <consortium name="Ensembl"/>
        </authorList>
    </citation>
    <scope>IDENTIFICATION</scope>
</reference>
<dbReference type="PANTHER" id="PTHR19446">
    <property type="entry name" value="REVERSE TRANSCRIPTASES"/>
    <property type="match status" value="1"/>
</dbReference>
<dbReference type="AlphaFoldDB" id="A0A452S1C1"/>
<evidence type="ECO:0000313" key="1">
    <source>
        <dbReference type="Ensembl" id="ENSUAMP00000025689.1"/>
    </source>
</evidence>
<protein>
    <submittedName>
        <fullName evidence="1">Uncharacterized protein</fullName>
    </submittedName>
</protein>
<keyword evidence="2" id="KW-1185">Reference proteome</keyword>